<dbReference type="Gene3D" id="2.60.120.260">
    <property type="entry name" value="Galactose-binding domain-like"/>
    <property type="match status" value="1"/>
</dbReference>
<dbReference type="PANTHER" id="PTHR31513:SF2">
    <property type="entry name" value="MRAZ"/>
    <property type="match status" value="1"/>
</dbReference>
<protein>
    <submittedName>
        <fullName evidence="5">Uncharacterized protein LOC109469669</fullName>
    </submittedName>
</protein>
<dbReference type="CDD" id="cd00057">
    <property type="entry name" value="FA58C"/>
    <property type="match status" value="1"/>
</dbReference>
<dbReference type="RefSeq" id="XP_019623766.1">
    <property type="nucleotide sequence ID" value="XM_019768207.1"/>
</dbReference>
<evidence type="ECO:0000259" key="3">
    <source>
        <dbReference type="PROSITE" id="PS50022"/>
    </source>
</evidence>
<dbReference type="InterPro" id="IPR008979">
    <property type="entry name" value="Galactose-bd-like_sf"/>
</dbReference>
<dbReference type="GeneID" id="109469669"/>
<keyword evidence="4" id="KW-1185">Reference proteome</keyword>
<feature type="compositionally biased region" description="Gly residues" evidence="1">
    <location>
        <begin position="93"/>
        <end position="111"/>
    </location>
</feature>
<evidence type="ECO:0000256" key="1">
    <source>
        <dbReference type="SAM" id="MobiDB-lite"/>
    </source>
</evidence>
<feature type="signal peptide" evidence="2">
    <location>
        <begin position="1"/>
        <end position="16"/>
    </location>
</feature>
<feature type="compositionally biased region" description="Gly residues" evidence="1">
    <location>
        <begin position="1665"/>
        <end position="1674"/>
    </location>
</feature>
<dbReference type="InterPro" id="IPR000421">
    <property type="entry name" value="FA58C"/>
</dbReference>
<feature type="compositionally biased region" description="Low complexity" evidence="1">
    <location>
        <begin position="1227"/>
        <end position="1237"/>
    </location>
</feature>
<dbReference type="KEGG" id="bbel:109469669"/>
<feature type="compositionally biased region" description="Gly residues" evidence="1">
    <location>
        <begin position="2054"/>
        <end position="2074"/>
    </location>
</feature>
<dbReference type="OrthoDB" id="10053461at2759"/>
<feature type="domain" description="F5/8 type C" evidence="3">
    <location>
        <begin position="231"/>
        <end position="383"/>
    </location>
</feature>
<gene>
    <name evidence="5" type="primary">LOC109469669</name>
</gene>
<dbReference type="SMART" id="SM00231">
    <property type="entry name" value="FA58C"/>
    <property type="match status" value="1"/>
</dbReference>
<organism evidence="4 5">
    <name type="scientific">Branchiostoma belcheri</name>
    <name type="common">Amphioxus</name>
    <dbReference type="NCBI Taxonomy" id="7741"/>
    <lineage>
        <taxon>Eukaryota</taxon>
        <taxon>Metazoa</taxon>
        <taxon>Chordata</taxon>
        <taxon>Cephalochordata</taxon>
        <taxon>Leptocardii</taxon>
        <taxon>Amphioxiformes</taxon>
        <taxon>Branchiostomatidae</taxon>
        <taxon>Branchiostoma</taxon>
    </lineage>
</organism>
<reference evidence="5" key="1">
    <citation type="submission" date="2025-08" db="UniProtKB">
        <authorList>
            <consortium name="RefSeq"/>
        </authorList>
    </citation>
    <scope>IDENTIFICATION</scope>
    <source>
        <tissue evidence="5">Gonad</tissue>
    </source>
</reference>
<feature type="region of interest" description="Disordered" evidence="1">
    <location>
        <begin position="197"/>
        <end position="219"/>
    </location>
</feature>
<dbReference type="Pfam" id="PF00754">
    <property type="entry name" value="F5_F8_type_C"/>
    <property type="match status" value="1"/>
</dbReference>
<evidence type="ECO:0000313" key="4">
    <source>
        <dbReference type="Proteomes" id="UP000515135"/>
    </source>
</evidence>
<evidence type="ECO:0000256" key="2">
    <source>
        <dbReference type="SAM" id="SignalP"/>
    </source>
</evidence>
<feature type="region of interest" description="Disordered" evidence="1">
    <location>
        <begin position="80"/>
        <end position="143"/>
    </location>
</feature>
<keyword evidence="2" id="KW-0732">Signal</keyword>
<dbReference type="PROSITE" id="PS50022">
    <property type="entry name" value="FA58C_3"/>
    <property type="match status" value="1"/>
</dbReference>
<evidence type="ECO:0000313" key="5">
    <source>
        <dbReference type="RefSeq" id="XP_019623766.1"/>
    </source>
</evidence>
<feature type="region of interest" description="Disordered" evidence="1">
    <location>
        <begin position="2054"/>
        <end position="2076"/>
    </location>
</feature>
<proteinExistence type="predicted"/>
<feature type="compositionally biased region" description="Polar residues" evidence="1">
    <location>
        <begin position="115"/>
        <end position="125"/>
    </location>
</feature>
<sequence length="2577" mass="269634">MLILFFLSCLAGRAFSACPTAGSSGATVNIQTGETCTLSPGDYSFSGLTVYGTLVLETAEPSIVRITVANTLDVRSSGRISSDGRGYIHDSGPGAGSGTSGGGHGGRGGHPSGSFLTSSQSQPYGSATEPVLPGSGGGGAQGGAGGGVVHITAQTIAVNGPISANGQDAVGGNGGGGSGGSVYLSATSRLTGNAAITATGGQGSGTGGGGSGGRVSISAPSTPSYTGHILTYGGKEGDAGSAPLSPSSMTGSRCYSSSYCHNNGNLQASGNTNGYWRPRYQDTSQYLQANFREPGYVYSIETRGRPSSNWYVRTYELQYTEDGTNWQYVKDPNTGSNKVFTGNNDGNTIVTNDLDYSILAKQIRVRPKTWNSDIALAVRFNGKTQTADGELVGSECTANTGPEPGGPGTVVRLYGTTPGTRNLVVDNKYRLPKIGLTTSCQKYDIEKSGSAAWVTDASPSSFDSISLSNGGHLVIGMDISAQTVTGDDTSVLHVISQKTFSLGQTLSAQTYVESQGILDLPYNPQTAFTKDVTVYGTIGDSADPALTVQGSSTLTVQPEGDHTCRFRKLHVETNSKVLLQNATNPGHCGTSLMISGTPVVNEEQVRVGQNAELSVSCTLTLNMTEMRIGGSGGTITTHAADFSQITTSFTINNGATLIFNHAVSGLSVSQINVGGTLQSKSPLDIVCESFNVQTTGTVTLDSTNGGSEVWRSFNSTLQAEDVTVDGTFMAGALDEGTGWDNLRVGGTFALQVNSDELSVNAFRITQSGTVDILNPVVIRGRDQPLVQEFVMERSSSLTLDKGGLTNSIQTNTSYSEFHFETVSVNGHLTAKSLSAGDGWSILTVQEYGVFSLRAVGTFQIDKLYIDGKIEVANSIFLKGKTVQRIRQLTVGPNAGKLYLDKDGRDAGNWTGISKVCVHMAVIQGEFLAGLLTVQAIASPQNGWDVLYVNGSGSLEFDPHQDFSVDVIEINGTLKTFNPVVIHGLSTNQIPRILIGPSGEVLLDTNGGGQNDWRDVPSEIHTEEMVVLGSLHAGAVDMGIGWDVLEVGGTYTFQSSTSEVQVNQVTIGGSVRVLNPVLIRGRDDVDVQTLDMAPGSSLTLDSGDYAGTASIHRPYSELLMNRATVNGTLTGKDLSFSINSLDVGGTMTFDANSTEVDSFIIDNGGRVSVDAAMTMIGKSKNRTGHVLIAGTYIGEQMYLFVETITVTSTGVINVDKGGHFGGQGPGAGTSSSSGASGASHGGRGGRGDSTYGPSRNLPYGDIFSKGTLGSGGGNKTSSGGGRGGGLIHLDGIDFTLDGRISTNGGDATVTYAGGGSGGSLWVTCDRFHGDGHIYSNGGNGNRGGGGAGGRVTIYYNTGNFKSGHIEAKGGSSGSSSTEPGGPGMAYMEGTNPVNKNLRVDNKCQEPQVTMPTGDRAGEEQFAQYIQTGAVAYLLPPEDDFEYEFTLIEVYGSAHLTVSGNRTTIRATQVLGDDTGYVHLPPYHTLHITEVSPYKRANITWAPYIYENATLILPTATIELRQPFDESQYNSDNCATSRLRSAEVKIWGTLDSSQAHVIVGSGGTLTMQLPSPRYLEMVGLTVQDGGTLQLNSHYGKEGDQWLVQVYPDEKEGKKRDGSVTLEGGGLLKARNLYLEAHTLTVDSAAVLDVSEQGDIEGAGVGSSRAGAGYGGQGGRGSISSAPTGTPYGNLYQPVSFGSGGSGGSSYTTPGGGILHVNITKVLKVEGEIRANGKRGQSYDGGGSGGSIWLHVDEFEGSGTVMANGGNGGTYGGGGGGGRIAVHWRKRDFWFGKLQTFGGRPYGSSSPYSIGGSGTIYMEDLTPNVANRTLIVDNNNQNPLSTEITNYEPLSQEASRTWIIQNQTEHESEEIHVFRHAHLALHPDVISLKTYKFVGDGTGYLHILPGQYVIGQFPDHSQFDLNVIVHEEGHLILPPSFSCRGVTFTVRGYIDVHDMTVADGCKLYLAPSGGTRQNNSLSQPGTYRFDSLTVAYGGEVTTPADVTDGNGNITFQVGKLHIQGDGLLHAVRLDITAAEVVIDDLGRLVGDVHEMPCVDGSGSGSGYGSSGAGHGGRGGRGSHYRTTGSAFGHLFEPRDVGCRGGHSNPTYAGKGGGAIVLNVTEKLQVDGLISVDGGDAENNAAGGGSGGSLFIHTKLMRGYGVVSANGGQGHSYSSSYGGGGGAGGRIAVYFAVNRTFSGSFQAYGGLGGTSAGVGGPGTIFFYHKVHNHTTLLLHNNGTGPSEEENSIEDYHNLSEDESRAWFLPFHGEHEFAGDQNYYFDELQIYGNAHLAVLTDPPDQPATIFFQNMIGDRTGAIHVGNNQSMDLQREEIDLPFSVHVYQGGHIGMAPDTFVHGVSIILNGVLSHVLNLTLHHEGHFYLNRHGRTVSDDEEGLYVFDMVHVQDQGYIHMISDPVSEHGITFQTRILHIDGGGLVEGTHLYVHSENITIDDGGTLSADGHGYSADDGSSLNPDGTYRRGLHGIINIGLGSVENLNAASGGGHGGVAAMEKTQNTLDSHMGISTSLTSLAVQEGGQTVGPVVEGSGSTSPTPSTLTAPCLPVVLMEMGQVQVEEAVVGASG</sequence>
<feature type="chain" id="PRO_5027908735" evidence="2">
    <location>
        <begin position="17"/>
        <end position="2577"/>
    </location>
</feature>
<dbReference type="PANTHER" id="PTHR31513">
    <property type="entry name" value="EPHRIN TYPE-B RECEPTOR"/>
    <property type="match status" value="1"/>
</dbReference>
<feature type="region of interest" description="Disordered" evidence="1">
    <location>
        <begin position="1221"/>
        <end position="1255"/>
    </location>
</feature>
<feature type="region of interest" description="Disordered" evidence="1">
    <location>
        <begin position="1655"/>
        <end position="1679"/>
    </location>
</feature>
<dbReference type="Proteomes" id="UP000515135">
    <property type="component" value="Unplaced"/>
</dbReference>
<feature type="compositionally biased region" description="Gly residues" evidence="1">
    <location>
        <begin position="200"/>
        <end position="213"/>
    </location>
</feature>
<feature type="compositionally biased region" description="Gly residues" evidence="1">
    <location>
        <begin position="134"/>
        <end position="143"/>
    </location>
</feature>
<dbReference type="SUPFAM" id="SSF49785">
    <property type="entry name" value="Galactose-binding domain-like"/>
    <property type="match status" value="1"/>
</dbReference>
<accession>A0A6P4Z2H3</accession>
<name>A0A6P4Z2H3_BRABE</name>